<dbReference type="InterPro" id="IPR011992">
    <property type="entry name" value="EF-hand-dom_pair"/>
</dbReference>
<dbReference type="PROSITE" id="PS50222">
    <property type="entry name" value="EF_HAND_2"/>
    <property type="match status" value="1"/>
</dbReference>
<dbReference type="Proteomes" id="UP000265618">
    <property type="component" value="Unassembled WGS sequence"/>
</dbReference>
<name>A0A9K3CW93_9EUKA</name>
<dbReference type="Gene3D" id="1.10.238.10">
    <property type="entry name" value="EF-hand"/>
    <property type="match status" value="1"/>
</dbReference>
<dbReference type="SUPFAM" id="SSF47473">
    <property type="entry name" value="EF-hand"/>
    <property type="match status" value="1"/>
</dbReference>
<dbReference type="PROSITE" id="PS00018">
    <property type="entry name" value="EF_HAND_1"/>
    <property type="match status" value="1"/>
</dbReference>
<dbReference type="InterPro" id="IPR002048">
    <property type="entry name" value="EF_hand_dom"/>
</dbReference>
<organism evidence="3 4">
    <name type="scientific">Kipferlia bialata</name>
    <dbReference type="NCBI Taxonomy" id="797122"/>
    <lineage>
        <taxon>Eukaryota</taxon>
        <taxon>Metamonada</taxon>
        <taxon>Carpediemonas-like organisms</taxon>
        <taxon>Kipferlia</taxon>
    </lineage>
</organism>
<dbReference type="GO" id="GO:0005509">
    <property type="term" value="F:calcium ion binding"/>
    <property type="evidence" value="ECO:0007669"/>
    <property type="project" value="InterPro"/>
</dbReference>
<proteinExistence type="predicted"/>
<dbReference type="OrthoDB" id="435273at2759"/>
<comment type="caution">
    <text evidence="3">The sequence shown here is derived from an EMBL/GenBank/DDBJ whole genome shotgun (WGS) entry which is preliminary data.</text>
</comment>
<dbReference type="CDD" id="cd00051">
    <property type="entry name" value="EFh"/>
    <property type="match status" value="1"/>
</dbReference>
<feature type="domain" description="EF-hand" evidence="2">
    <location>
        <begin position="84"/>
        <end position="119"/>
    </location>
</feature>
<dbReference type="EMBL" id="BDIP01001451">
    <property type="protein sequence ID" value="GIQ84423.1"/>
    <property type="molecule type" value="Genomic_DNA"/>
</dbReference>
<evidence type="ECO:0000313" key="4">
    <source>
        <dbReference type="Proteomes" id="UP000265618"/>
    </source>
</evidence>
<evidence type="ECO:0000256" key="1">
    <source>
        <dbReference type="ARBA" id="ARBA00022837"/>
    </source>
</evidence>
<protein>
    <recommendedName>
        <fullName evidence="2">EF-hand domain-containing protein</fullName>
    </recommendedName>
</protein>
<dbReference type="InterPro" id="IPR018247">
    <property type="entry name" value="EF_Hand_1_Ca_BS"/>
</dbReference>
<accession>A0A9K3CW93</accession>
<sequence length="159" mass="17808">MYSTEDSLALIVRVKDALRVEQEQIRVNAGLFDADGSPTLGPNAPKSRRLAATQRKALLQRKNQVRFSTFEAILLDYQLQGHERFLAKFGALFRRFDVDSDGVLQAREFKQLLSALNPGLSNQDLEAYLEEADPFSTDCVTFSQCVSLLSEELAHAQAE</sequence>
<keyword evidence="1" id="KW-0106">Calcium</keyword>
<evidence type="ECO:0000313" key="3">
    <source>
        <dbReference type="EMBL" id="GIQ84423.1"/>
    </source>
</evidence>
<gene>
    <name evidence="3" type="ORF">KIPB_005909</name>
</gene>
<reference evidence="3 4" key="1">
    <citation type="journal article" date="2018" name="PLoS ONE">
        <title>The draft genome of Kipferlia bialata reveals reductive genome evolution in fornicate parasites.</title>
        <authorList>
            <person name="Tanifuji G."/>
            <person name="Takabayashi S."/>
            <person name="Kume K."/>
            <person name="Takagi M."/>
            <person name="Nakayama T."/>
            <person name="Kamikawa R."/>
            <person name="Inagaki Y."/>
            <person name="Hashimoto T."/>
        </authorList>
    </citation>
    <scope>NUCLEOTIDE SEQUENCE [LARGE SCALE GENOMIC DNA]</scope>
    <source>
        <strain evidence="3">NY0173</strain>
    </source>
</reference>
<dbReference type="AlphaFoldDB" id="A0A9K3CW93"/>
<evidence type="ECO:0000259" key="2">
    <source>
        <dbReference type="PROSITE" id="PS50222"/>
    </source>
</evidence>
<keyword evidence="4" id="KW-1185">Reference proteome</keyword>